<dbReference type="EMBL" id="MIGC01005482">
    <property type="protein sequence ID" value="PHJ16911.1"/>
    <property type="molecule type" value="Genomic_DNA"/>
</dbReference>
<evidence type="ECO:0000313" key="14">
    <source>
        <dbReference type="EMBL" id="PHJ16911.1"/>
    </source>
</evidence>
<comment type="cofactor">
    <cofactor evidence="1">
        <name>Mn(2+)</name>
        <dbReference type="ChEBI" id="CHEBI:29035"/>
    </cofactor>
</comment>
<dbReference type="Pfam" id="PF00481">
    <property type="entry name" value="PP2C"/>
    <property type="match status" value="1"/>
</dbReference>
<feature type="transmembrane region" description="Helical" evidence="12">
    <location>
        <begin position="21"/>
        <end position="43"/>
    </location>
</feature>
<keyword evidence="5" id="KW-0378">Hydrolase</keyword>
<evidence type="ECO:0000256" key="2">
    <source>
        <dbReference type="ARBA" id="ARBA00006702"/>
    </source>
</evidence>
<dbReference type="PROSITE" id="PS51746">
    <property type="entry name" value="PPM_2"/>
    <property type="match status" value="1"/>
</dbReference>
<dbReference type="RefSeq" id="XP_067918636.1">
    <property type="nucleotide sequence ID" value="XM_068069389.1"/>
</dbReference>
<dbReference type="VEuPathDB" id="ToxoDB:CSUI_009273"/>
<dbReference type="CDD" id="cd00143">
    <property type="entry name" value="PP2Cc"/>
    <property type="match status" value="1"/>
</dbReference>
<dbReference type="Gene3D" id="3.60.40.10">
    <property type="entry name" value="PPM-type phosphatase domain"/>
    <property type="match status" value="1"/>
</dbReference>
<dbReference type="InterPro" id="IPR001932">
    <property type="entry name" value="PPM-type_phosphatase-like_dom"/>
</dbReference>
<evidence type="ECO:0000256" key="6">
    <source>
        <dbReference type="ARBA" id="ARBA00022842"/>
    </source>
</evidence>
<keyword evidence="12" id="KW-1133">Transmembrane helix</keyword>
<evidence type="ECO:0000256" key="11">
    <source>
        <dbReference type="SAM" id="MobiDB-lite"/>
    </source>
</evidence>
<evidence type="ECO:0000256" key="12">
    <source>
        <dbReference type="SAM" id="Phobius"/>
    </source>
</evidence>
<proteinExistence type="inferred from homology"/>
<keyword evidence="12" id="KW-0472">Membrane</keyword>
<keyword evidence="8" id="KW-0464">Manganese</keyword>
<comment type="catalytic activity">
    <reaction evidence="10">
        <text>O-phospho-L-threonyl-[protein] + H2O = L-threonyl-[protein] + phosphate</text>
        <dbReference type="Rhea" id="RHEA:47004"/>
        <dbReference type="Rhea" id="RHEA-COMP:11060"/>
        <dbReference type="Rhea" id="RHEA-COMP:11605"/>
        <dbReference type="ChEBI" id="CHEBI:15377"/>
        <dbReference type="ChEBI" id="CHEBI:30013"/>
        <dbReference type="ChEBI" id="CHEBI:43474"/>
        <dbReference type="ChEBI" id="CHEBI:61977"/>
        <dbReference type="EC" id="3.1.3.16"/>
    </reaction>
</comment>
<dbReference type="PANTHER" id="PTHR13832:SF803">
    <property type="entry name" value="PROTEIN PHOSPHATASE 1G"/>
    <property type="match status" value="1"/>
</dbReference>
<evidence type="ECO:0000256" key="9">
    <source>
        <dbReference type="ARBA" id="ARBA00047761"/>
    </source>
</evidence>
<dbReference type="SMART" id="SM00332">
    <property type="entry name" value="PP2Cc"/>
    <property type="match status" value="1"/>
</dbReference>
<dbReference type="Proteomes" id="UP000221165">
    <property type="component" value="Unassembled WGS sequence"/>
</dbReference>
<dbReference type="PANTHER" id="PTHR13832">
    <property type="entry name" value="PROTEIN PHOSPHATASE 2C"/>
    <property type="match status" value="1"/>
</dbReference>
<dbReference type="GO" id="GO:0004722">
    <property type="term" value="F:protein serine/threonine phosphatase activity"/>
    <property type="evidence" value="ECO:0007669"/>
    <property type="project" value="UniProtKB-EC"/>
</dbReference>
<dbReference type="InterPro" id="IPR036457">
    <property type="entry name" value="PPM-type-like_dom_sf"/>
</dbReference>
<evidence type="ECO:0000313" key="15">
    <source>
        <dbReference type="Proteomes" id="UP000221165"/>
    </source>
</evidence>
<dbReference type="InterPro" id="IPR015655">
    <property type="entry name" value="PP2C"/>
</dbReference>
<evidence type="ECO:0000256" key="10">
    <source>
        <dbReference type="ARBA" id="ARBA00048336"/>
    </source>
</evidence>
<feature type="domain" description="PPM-type phosphatase" evidence="13">
    <location>
        <begin position="171"/>
        <end position="487"/>
    </location>
</feature>
<protein>
    <recommendedName>
        <fullName evidence="3">protein-serine/threonine phosphatase</fullName>
        <ecNumber evidence="3">3.1.3.16</ecNumber>
    </recommendedName>
</protein>
<evidence type="ECO:0000259" key="13">
    <source>
        <dbReference type="PROSITE" id="PS51746"/>
    </source>
</evidence>
<keyword evidence="6" id="KW-0460">Magnesium</keyword>
<evidence type="ECO:0000256" key="5">
    <source>
        <dbReference type="ARBA" id="ARBA00022801"/>
    </source>
</evidence>
<dbReference type="GO" id="GO:0046872">
    <property type="term" value="F:metal ion binding"/>
    <property type="evidence" value="ECO:0007669"/>
    <property type="project" value="UniProtKB-KW"/>
</dbReference>
<organism evidence="14 15">
    <name type="scientific">Cystoisospora suis</name>
    <dbReference type="NCBI Taxonomy" id="483139"/>
    <lineage>
        <taxon>Eukaryota</taxon>
        <taxon>Sar</taxon>
        <taxon>Alveolata</taxon>
        <taxon>Apicomplexa</taxon>
        <taxon>Conoidasida</taxon>
        <taxon>Coccidia</taxon>
        <taxon>Eucoccidiorida</taxon>
        <taxon>Eimeriorina</taxon>
        <taxon>Sarcocystidae</taxon>
        <taxon>Cystoisospora</taxon>
    </lineage>
</organism>
<dbReference type="AlphaFoldDB" id="A0A2C6JIF5"/>
<comment type="catalytic activity">
    <reaction evidence="9">
        <text>O-phospho-L-seryl-[protein] + H2O = L-seryl-[protein] + phosphate</text>
        <dbReference type="Rhea" id="RHEA:20629"/>
        <dbReference type="Rhea" id="RHEA-COMP:9863"/>
        <dbReference type="Rhea" id="RHEA-COMP:11604"/>
        <dbReference type="ChEBI" id="CHEBI:15377"/>
        <dbReference type="ChEBI" id="CHEBI:29999"/>
        <dbReference type="ChEBI" id="CHEBI:43474"/>
        <dbReference type="ChEBI" id="CHEBI:83421"/>
        <dbReference type="EC" id="3.1.3.16"/>
    </reaction>
</comment>
<keyword evidence="7" id="KW-0904">Protein phosphatase</keyword>
<dbReference type="EC" id="3.1.3.16" evidence="3"/>
<reference evidence="14 15" key="1">
    <citation type="journal article" date="2017" name="Int. J. Parasitol.">
        <title>The genome of the protozoan parasite Cystoisospora suis and a reverse vaccinology approach to identify vaccine candidates.</title>
        <authorList>
            <person name="Palmieri N."/>
            <person name="Shrestha A."/>
            <person name="Ruttkowski B."/>
            <person name="Beck T."/>
            <person name="Vogl C."/>
            <person name="Tomley F."/>
            <person name="Blake D.P."/>
            <person name="Joachim A."/>
        </authorList>
    </citation>
    <scope>NUCLEOTIDE SEQUENCE [LARGE SCALE GENOMIC DNA]</scope>
    <source>
        <strain evidence="14 15">Wien I</strain>
    </source>
</reference>
<dbReference type="SUPFAM" id="SSF81606">
    <property type="entry name" value="PP2C-like"/>
    <property type="match status" value="1"/>
</dbReference>
<evidence type="ECO:0000256" key="4">
    <source>
        <dbReference type="ARBA" id="ARBA00022723"/>
    </source>
</evidence>
<keyword evidence="15" id="KW-1185">Reference proteome</keyword>
<feature type="compositionally biased region" description="Low complexity" evidence="11">
    <location>
        <begin position="71"/>
        <end position="87"/>
    </location>
</feature>
<evidence type="ECO:0000256" key="8">
    <source>
        <dbReference type="ARBA" id="ARBA00023211"/>
    </source>
</evidence>
<keyword evidence="4" id="KW-0479">Metal-binding</keyword>
<evidence type="ECO:0000256" key="7">
    <source>
        <dbReference type="ARBA" id="ARBA00022912"/>
    </source>
</evidence>
<evidence type="ECO:0000256" key="3">
    <source>
        <dbReference type="ARBA" id="ARBA00013081"/>
    </source>
</evidence>
<accession>A0A2C6JIF5</accession>
<name>A0A2C6JIF5_9APIC</name>
<keyword evidence="12" id="KW-0812">Transmembrane</keyword>
<feature type="region of interest" description="Disordered" evidence="11">
    <location>
        <begin position="58"/>
        <end position="128"/>
    </location>
</feature>
<sequence length="537" mass="58297">MSCLLSERGVPRARRHKDVGSRLVVLAAMWGGAIALLVGTFYLKRWDLMLGVPGATATEASDLSSSDRDATSSPGASAGEASGLGQELLGGGDDADAGGRAPSDALSSPDLNSWLPGWRDEEKTEGRPPVMQDFSRLFQLMRESRAEEEQRLFDVDVRAKKTVSVTEWYTSTFGATMIGHRPTDEDALLASGILSARPDARVKAVFDGHGGDATSRYCAHHIAEHLGTLEEFSYEDVKKACLSLDAKIIESFGPSGVPGSTGLIVVIERVSEAKKVNVVGREIVPSDEAGFTALEQLLQEEEREEHPELLGRYDRVPDVSTVDLDAGDFLLTTINIGDSRGMLIHGDGGFTRLSKDHKPNHREEIERIEKAGGFVRVLDVPRVDGTLALSRAFGDSDFKANSGLPAEEQKVVAVPEVRHFYARPSDLLLMACDGLFEPRGMDWKHVRDLVVAEMEVTKDLEEVTIRLLDYALDMNSLDNISVIMTAFLKAKVTDPQISYKNISGQGKVVPVPQRDGEVGDAVVDVEQHGSGAAVVLY</sequence>
<evidence type="ECO:0000256" key="1">
    <source>
        <dbReference type="ARBA" id="ARBA00001936"/>
    </source>
</evidence>
<comment type="caution">
    <text evidence="14">The sequence shown here is derived from an EMBL/GenBank/DDBJ whole genome shotgun (WGS) entry which is preliminary data.</text>
</comment>
<comment type="similarity">
    <text evidence="2">Belongs to the PP2C family.</text>
</comment>
<dbReference type="OrthoDB" id="10264738at2759"/>
<gene>
    <name evidence="14" type="ORF">CSUI_009273</name>
</gene>
<dbReference type="GeneID" id="94432600"/>